<dbReference type="GO" id="GO:0005886">
    <property type="term" value="C:plasma membrane"/>
    <property type="evidence" value="ECO:0007669"/>
    <property type="project" value="UniProtKB-SubCell"/>
</dbReference>
<reference evidence="5 6" key="1">
    <citation type="journal article" date="2014" name="PLoS Genet.">
        <title>Phylogenetically driven sequencing of extremely halophilic archaea reveals strategies for static and dynamic osmo-response.</title>
        <authorList>
            <person name="Becker E.A."/>
            <person name="Seitzer P.M."/>
            <person name="Tritt A."/>
            <person name="Larsen D."/>
            <person name="Krusor M."/>
            <person name="Yao A.I."/>
            <person name="Wu D."/>
            <person name="Madern D."/>
            <person name="Eisen J.A."/>
            <person name="Darling A.E."/>
            <person name="Facciotti M.T."/>
        </authorList>
    </citation>
    <scope>NUCLEOTIDE SEQUENCE [LARGE SCALE GENOMIC DNA]</scope>
    <source>
        <strain evidence="5 6">DSM 10284</strain>
    </source>
</reference>
<dbReference type="Proteomes" id="UP000011509">
    <property type="component" value="Unassembled WGS sequence"/>
</dbReference>
<gene>
    <name evidence="5" type="ORF">C464_17552</name>
</gene>
<sequence>MGIPVAAQSGGDTFGLTTENVTSTENQTIRGTSTLETGTELQIRVQSSGETEPQFLQSDSATVGPTGKWNATFDFSAIETHDTVEVSVVASENQSAEFETPVRNDQASSSNSSESAPGFGVVVAVAALAGGAFLLRSRR</sequence>
<dbReference type="EMBL" id="AOJL01000069">
    <property type="protein sequence ID" value="ELZ42635.1"/>
    <property type="molecule type" value="Genomic_DNA"/>
</dbReference>
<dbReference type="AlphaFoldDB" id="M0E4D6"/>
<dbReference type="Pfam" id="PF18204">
    <property type="entry name" value="PGF-CTERM"/>
    <property type="match status" value="1"/>
</dbReference>
<evidence type="ECO:0000256" key="2">
    <source>
        <dbReference type="SAM" id="MobiDB-lite"/>
    </source>
</evidence>
<evidence type="ECO:0000259" key="4">
    <source>
        <dbReference type="Pfam" id="PF18204"/>
    </source>
</evidence>
<dbReference type="NCBIfam" id="TIGR04126">
    <property type="entry name" value="PGF_CTERM"/>
    <property type="match status" value="1"/>
</dbReference>
<keyword evidence="3" id="KW-0472">Membrane</keyword>
<protein>
    <recommendedName>
        <fullName evidence="4">PGF-CTERM archaeal protein-sorting signal domain-containing protein</fullName>
    </recommendedName>
</protein>
<dbReference type="GO" id="GO:0030115">
    <property type="term" value="C:S-layer"/>
    <property type="evidence" value="ECO:0007669"/>
    <property type="project" value="UniProtKB-SubCell"/>
</dbReference>
<dbReference type="InterPro" id="IPR026371">
    <property type="entry name" value="PGF_CTERM"/>
</dbReference>
<dbReference type="NCBIfam" id="NF045517">
    <property type="entry name" value="halo_surf_dom"/>
    <property type="match status" value="1"/>
</dbReference>
<accession>M0E4D6</accession>
<feature type="domain" description="PGF-CTERM archaeal protein-sorting signal" evidence="4">
    <location>
        <begin position="117"/>
        <end position="138"/>
    </location>
</feature>
<feature type="transmembrane region" description="Helical" evidence="3">
    <location>
        <begin position="116"/>
        <end position="135"/>
    </location>
</feature>
<evidence type="ECO:0000256" key="1">
    <source>
        <dbReference type="ARBA" id="ARBA00022729"/>
    </source>
</evidence>
<feature type="compositionally biased region" description="Polar residues" evidence="2">
    <location>
        <begin position="91"/>
        <end position="107"/>
    </location>
</feature>
<feature type="region of interest" description="Disordered" evidence="2">
    <location>
        <begin position="1"/>
        <end position="65"/>
    </location>
</feature>
<feature type="compositionally biased region" description="Polar residues" evidence="2">
    <location>
        <begin position="15"/>
        <end position="63"/>
    </location>
</feature>
<keyword evidence="6" id="KW-1185">Reference proteome</keyword>
<evidence type="ECO:0000256" key="3">
    <source>
        <dbReference type="SAM" id="Phobius"/>
    </source>
</evidence>
<keyword evidence="3" id="KW-0812">Transmembrane</keyword>
<keyword evidence="3" id="KW-1133">Transmembrane helix</keyword>
<feature type="region of interest" description="Disordered" evidence="2">
    <location>
        <begin position="91"/>
        <end position="116"/>
    </location>
</feature>
<evidence type="ECO:0000313" key="6">
    <source>
        <dbReference type="Proteomes" id="UP000011509"/>
    </source>
</evidence>
<comment type="caution">
    <text evidence="5">The sequence shown here is derived from an EMBL/GenBank/DDBJ whole genome shotgun (WGS) entry which is preliminary data.</text>
</comment>
<proteinExistence type="predicted"/>
<keyword evidence="1" id="KW-0732">Signal</keyword>
<organism evidence="5 6">
    <name type="scientific">Halorubrum coriense DSM 10284</name>
    <dbReference type="NCBI Taxonomy" id="1227466"/>
    <lineage>
        <taxon>Archaea</taxon>
        <taxon>Methanobacteriati</taxon>
        <taxon>Methanobacteriota</taxon>
        <taxon>Stenosarchaea group</taxon>
        <taxon>Halobacteria</taxon>
        <taxon>Halobacteriales</taxon>
        <taxon>Haloferacaceae</taxon>
        <taxon>Halorubrum</taxon>
    </lineage>
</organism>
<name>M0E4D6_9EURY</name>
<evidence type="ECO:0000313" key="5">
    <source>
        <dbReference type="EMBL" id="ELZ42635.1"/>
    </source>
</evidence>